<keyword evidence="3" id="KW-1185">Reference proteome</keyword>
<feature type="compositionally biased region" description="Basic and acidic residues" evidence="1">
    <location>
        <begin position="307"/>
        <end position="323"/>
    </location>
</feature>
<feature type="region of interest" description="Disordered" evidence="1">
    <location>
        <begin position="172"/>
        <end position="411"/>
    </location>
</feature>
<dbReference type="OrthoDB" id="333326at2759"/>
<feature type="compositionally biased region" description="Basic and acidic residues" evidence="1">
    <location>
        <begin position="246"/>
        <end position="255"/>
    </location>
</feature>
<dbReference type="Gene3D" id="3.80.10.10">
    <property type="entry name" value="Ribonuclease Inhibitor"/>
    <property type="match status" value="1"/>
</dbReference>
<reference evidence="2 3" key="1">
    <citation type="journal article" date="2017" name="Int. J. Parasitol.">
        <title>The genome of the protozoan parasite Cystoisospora suis and a reverse vaccinology approach to identify vaccine candidates.</title>
        <authorList>
            <person name="Palmieri N."/>
            <person name="Shrestha A."/>
            <person name="Ruttkowski B."/>
            <person name="Beck T."/>
            <person name="Vogl C."/>
            <person name="Tomley F."/>
            <person name="Blake D.P."/>
            <person name="Joachim A."/>
        </authorList>
    </citation>
    <scope>NUCLEOTIDE SEQUENCE [LARGE SCALE GENOMIC DNA]</scope>
    <source>
        <strain evidence="2 3">Wien I</strain>
    </source>
</reference>
<feature type="compositionally biased region" description="Basic and acidic residues" evidence="1">
    <location>
        <begin position="364"/>
        <end position="379"/>
    </location>
</feature>
<feature type="compositionally biased region" description="Basic and acidic residues" evidence="1">
    <location>
        <begin position="96"/>
        <end position="131"/>
    </location>
</feature>
<feature type="compositionally biased region" description="Basic and acidic residues" evidence="1">
    <location>
        <begin position="479"/>
        <end position="492"/>
    </location>
</feature>
<dbReference type="EMBL" id="MIGC01007930">
    <property type="protein sequence ID" value="PHJ15527.1"/>
    <property type="molecule type" value="Genomic_DNA"/>
</dbReference>
<accession>A0A2C6KCV1</accession>
<dbReference type="InterPro" id="IPR032675">
    <property type="entry name" value="LRR_dom_sf"/>
</dbReference>
<feature type="non-terminal residue" evidence="2">
    <location>
        <position position="1"/>
    </location>
</feature>
<feature type="compositionally biased region" description="Acidic residues" evidence="1">
    <location>
        <begin position="176"/>
        <end position="194"/>
    </location>
</feature>
<organism evidence="2 3">
    <name type="scientific">Cystoisospora suis</name>
    <dbReference type="NCBI Taxonomy" id="483139"/>
    <lineage>
        <taxon>Eukaryota</taxon>
        <taxon>Sar</taxon>
        <taxon>Alveolata</taxon>
        <taxon>Apicomplexa</taxon>
        <taxon>Conoidasida</taxon>
        <taxon>Coccidia</taxon>
        <taxon>Eucoccidiorida</taxon>
        <taxon>Eimeriorina</taxon>
        <taxon>Sarcocystidae</taxon>
        <taxon>Cystoisospora</taxon>
    </lineage>
</organism>
<feature type="compositionally biased region" description="Basic and acidic residues" evidence="1">
    <location>
        <begin position="532"/>
        <end position="541"/>
    </location>
</feature>
<dbReference type="RefSeq" id="XP_067917260.1">
    <property type="nucleotide sequence ID" value="XM_068070764.1"/>
</dbReference>
<evidence type="ECO:0000313" key="2">
    <source>
        <dbReference type="EMBL" id="PHJ15527.1"/>
    </source>
</evidence>
<dbReference type="GeneID" id="94433975"/>
<feature type="compositionally biased region" description="Acidic residues" evidence="1">
    <location>
        <begin position="385"/>
        <end position="396"/>
    </location>
</feature>
<feature type="region of interest" description="Disordered" evidence="1">
    <location>
        <begin position="96"/>
        <end position="146"/>
    </location>
</feature>
<sequence length="552" mass="63922">LWGPSYRLSSIDFRGNALHSFRELLHLAGLHALRELKLREEKHDDHHRLFLSSSSSPLSTIPSSFFLEGNLICHGEKYRDCVLFCCPGLRRLDEEDVQVRSAEKERKEAGEKKERSSSSDSRIVENKKESPIEDVEQNDTKRGEEEGGVYTLDLDHEQMELERQLSYLFSSFQTDEKEETDVQDEGSPIEEEEGMFLLQRRSREVTTALSSSSPRTHSCPMLRKVPHPSSSPSPVPPSSSSLSHKPSAEEKERMAFRRSLPLPCMRRQPRKKGEEVSDHREGRREKERERRLRGRREGDSRGGVCTAERERRRGDKGGEEKSSLPKHPSASSSSMLVRSESQTRNVREKLRDEKEEEETFLLSVKEEGREDEEKTKLKDSYASCSEEEMIEEDEEEKNTKRGLRPLRDGRKNEDILQSSLQEASLLLHSCSPRSLLKEMCLPSFSQSVSSRNRHETEKKDLDKMKGVFTALLSSISSSKESEKRKIETEGRRYVSPPPFLISDDDKMLMEEEREEDLEEQEKEREKEDEEKGEEKKEKKRRSLEAFLREVIF</sequence>
<feature type="non-terminal residue" evidence="2">
    <location>
        <position position="552"/>
    </location>
</feature>
<feature type="compositionally biased region" description="Polar residues" evidence="1">
    <location>
        <begin position="335"/>
        <end position="344"/>
    </location>
</feature>
<gene>
    <name evidence="2" type="ORF">CSUI_010662</name>
</gene>
<proteinExistence type="predicted"/>
<feature type="compositionally biased region" description="Acidic residues" evidence="1">
    <location>
        <begin position="511"/>
        <end position="531"/>
    </location>
</feature>
<protein>
    <submittedName>
        <fullName evidence="2">Leucine rich repeat family protein</fullName>
    </submittedName>
</protein>
<feature type="compositionally biased region" description="Polar residues" evidence="1">
    <location>
        <begin position="205"/>
        <end position="216"/>
    </location>
</feature>
<feature type="compositionally biased region" description="Low complexity" evidence="1">
    <location>
        <begin position="325"/>
        <end position="334"/>
    </location>
</feature>
<dbReference type="VEuPathDB" id="ToxoDB:CSUI_010662"/>
<dbReference type="Proteomes" id="UP000221165">
    <property type="component" value="Unassembled WGS sequence"/>
</dbReference>
<evidence type="ECO:0000313" key="3">
    <source>
        <dbReference type="Proteomes" id="UP000221165"/>
    </source>
</evidence>
<dbReference type="AlphaFoldDB" id="A0A2C6KCV1"/>
<name>A0A2C6KCV1_9APIC</name>
<comment type="caution">
    <text evidence="2">The sequence shown here is derived from an EMBL/GenBank/DDBJ whole genome shotgun (WGS) entry which is preliminary data.</text>
</comment>
<evidence type="ECO:0000256" key="1">
    <source>
        <dbReference type="SAM" id="MobiDB-lite"/>
    </source>
</evidence>
<feature type="region of interest" description="Disordered" evidence="1">
    <location>
        <begin position="476"/>
        <end position="541"/>
    </location>
</feature>
<feature type="compositionally biased region" description="Basic and acidic residues" evidence="1">
    <location>
        <begin position="271"/>
        <end position="300"/>
    </location>
</feature>